<dbReference type="AlphaFoldDB" id="C6SKL9"/>
<reference evidence="1" key="1">
    <citation type="journal article" date="2008" name="Proc. Natl. Acad. Sci. U.S.A.">
        <title>Whole-genome comparison of disease and carriage strains provides insights into virulence evolution in Neisseria meningitidis.</title>
        <authorList>
            <person name="Schoen C."/>
            <person name="Blom J."/>
            <person name="Claus H."/>
            <person name="Schramm-Glueck A."/>
            <person name="Brandt P."/>
            <person name="Mueller T."/>
            <person name="Goesmann A."/>
            <person name="Joseph B."/>
            <person name="Konietzny S."/>
            <person name="Kurzai O."/>
            <person name="Schmitt C."/>
            <person name="Friedrich T."/>
            <person name="Linke B."/>
            <person name="Vogel U."/>
            <person name="Frosch M."/>
        </authorList>
    </citation>
    <scope>NUCLEOTIDE SEQUENCE</scope>
    <source>
        <strain evidence="1">Alpha275</strain>
    </source>
</reference>
<organism evidence="1">
    <name type="scientific">Neisseria meningitidis alpha275</name>
    <dbReference type="NCBI Taxonomy" id="295996"/>
    <lineage>
        <taxon>Bacteria</taxon>
        <taxon>Pseudomonadati</taxon>
        <taxon>Pseudomonadota</taxon>
        <taxon>Betaproteobacteria</taxon>
        <taxon>Neisseriales</taxon>
        <taxon>Neisseriaceae</taxon>
        <taxon>Neisseria</taxon>
    </lineage>
</organism>
<accession>C6SKL9</accession>
<evidence type="ECO:0000313" key="1">
    <source>
        <dbReference type="EMBL" id="CBA08333.1"/>
    </source>
</evidence>
<name>C6SKL9_NEIME</name>
<protein>
    <submittedName>
        <fullName evidence="1">Uncharacterized protein</fullName>
    </submittedName>
</protein>
<sequence>MFKWLIFWIVRMNTKTELQKLLEEDISTLTETLICADALPPRYVRSIATPIVRRWLIDKQLNILAKEIGLTIELPILDTSLVFEKLSTLENKVNFYMAGGVYLGGEFISSIYHSSQEFSGEPIIYAEPNIILCPAEKFLTLKRVFHNGNIFNMNQIITFLSNKQGGVHFDKNYDKYKTWQVAIEKAANFLKLGNPYNEDKLSLSEEHDTILVVLPLEKGYEWNCLEIEVLSAAQSLANIYCNKVRLIDGHVWKE</sequence>
<dbReference type="EMBL" id="AM889138">
    <property type="protein sequence ID" value="CBA08333.1"/>
    <property type="molecule type" value="Genomic_DNA"/>
</dbReference>
<proteinExistence type="predicted"/>
<gene>
    <name evidence="1" type="primary">lepA3</name>
    <name evidence="1" type="ORF">NMW_1490</name>
</gene>